<evidence type="ECO:0000256" key="7">
    <source>
        <dbReference type="ARBA" id="ARBA00022699"/>
    </source>
</evidence>
<evidence type="ECO:0000256" key="5">
    <source>
        <dbReference type="ARBA" id="ARBA00022537"/>
    </source>
</evidence>
<dbReference type="InterPro" id="IPR036770">
    <property type="entry name" value="Ankyrin_rpt-contain_sf"/>
</dbReference>
<keyword evidence="4" id="KW-0964">Secreted</keyword>
<evidence type="ECO:0000313" key="11">
    <source>
        <dbReference type="EMBL" id="KAG8191151.1"/>
    </source>
</evidence>
<dbReference type="GO" id="GO:0005576">
    <property type="term" value="C:extracellular region"/>
    <property type="evidence" value="ECO:0007669"/>
    <property type="project" value="UniProtKB-SubCell"/>
</dbReference>
<name>A0AAV6V4B8_9ARAC</name>
<evidence type="ECO:0008006" key="13">
    <source>
        <dbReference type="Google" id="ProtNLM"/>
    </source>
</evidence>
<protein>
    <recommendedName>
        <fullName evidence="13">Ankyrin repeat domain-containing protein 40</fullName>
    </recommendedName>
</protein>
<dbReference type="SUPFAM" id="SSF48403">
    <property type="entry name" value="Ankyrin repeat"/>
    <property type="match status" value="1"/>
</dbReference>
<evidence type="ECO:0000313" key="12">
    <source>
        <dbReference type="Proteomes" id="UP000827092"/>
    </source>
</evidence>
<evidence type="ECO:0000256" key="9">
    <source>
        <dbReference type="ARBA" id="ARBA00023298"/>
    </source>
</evidence>
<dbReference type="InterPro" id="IPR002110">
    <property type="entry name" value="Ankyrin_rpt"/>
</dbReference>
<keyword evidence="10" id="KW-0040">ANK repeat</keyword>
<keyword evidence="7" id="KW-0528">Neurotoxin</keyword>
<keyword evidence="12" id="KW-1185">Reference proteome</keyword>
<evidence type="ECO:0000256" key="10">
    <source>
        <dbReference type="PROSITE-ProRule" id="PRU00023"/>
    </source>
</evidence>
<dbReference type="PROSITE" id="PS50297">
    <property type="entry name" value="ANK_REP_REGION"/>
    <property type="match status" value="1"/>
</dbReference>
<dbReference type="Proteomes" id="UP000827092">
    <property type="component" value="Unassembled WGS sequence"/>
</dbReference>
<evidence type="ECO:0000256" key="3">
    <source>
        <dbReference type="ARBA" id="ARBA00022483"/>
    </source>
</evidence>
<dbReference type="AlphaFoldDB" id="A0AAV6V4B8"/>
<accession>A0AAV6V4B8</accession>
<dbReference type="PANTHER" id="PTHR24192:SF3">
    <property type="entry name" value="ANKYRIN REPEAT DOMAIN 40"/>
    <property type="match status" value="1"/>
</dbReference>
<reference evidence="11 12" key="1">
    <citation type="journal article" date="2022" name="Nat. Ecol. Evol.">
        <title>A masculinizing supergene underlies an exaggerated male reproductive morph in a spider.</title>
        <authorList>
            <person name="Hendrickx F."/>
            <person name="De Corte Z."/>
            <person name="Sonet G."/>
            <person name="Van Belleghem S.M."/>
            <person name="Kostlbacher S."/>
            <person name="Vangestel C."/>
        </authorList>
    </citation>
    <scope>NUCLEOTIDE SEQUENCE [LARGE SCALE GENOMIC DNA]</scope>
    <source>
        <strain evidence="11">W744_W776</strain>
    </source>
</reference>
<dbReference type="PROSITE" id="PS50088">
    <property type="entry name" value="ANK_REPEAT"/>
    <property type="match status" value="1"/>
</dbReference>
<proteinExistence type="predicted"/>
<sequence length="253" mass="28428">MNSDKQNEELLREASAFGDEEGVRKLLDSGVDINCQHSVNGWTALHWAAKRGHTQLVHFLVSKNADTSLTSVYGETALSLASSDEICKVLSGNWIIIECIVILGNANYKSEIKEKCVLPITPNYFSNPVLAPKIVENGVKCSEDRHSNSVGENDSKRKLEEEMVLKVRIADSCDQDFIEVEVPQSEMTYENVFQVCCDELNVKSHNVLKLRKLPNTIVRKDKDVLRFQNFQELELVLKDSNSKSVQTLSESNP</sequence>
<dbReference type="InterPro" id="IPR039195">
    <property type="entry name" value="ANKRD40"/>
</dbReference>
<dbReference type="GO" id="GO:0090729">
    <property type="term" value="F:toxin activity"/>
    <property type="evidence" value="ECO:0007669"/>
    <property type="project" value="UniProtKB-KW"/>
</dbReference>
<dbReference type="EMBL" id="JAFNEN010000165">
    <property type="protein sequence ID" value="KAG8191151.1"/>
    <property type="molecule type" value="Genomic_DNA"/>
</dbReference>
<comment type="caution">
    <text evidence="11">The sequence shown here is derived from an EMBL/GenBank/DDBJ whole genome shotgun (WGS) entry which is preliminary data.</text>
</comment>
<dbReference type="SMART" id="SM00248">
    <property type="entry name" value="ANK"/>
    <property type="match status" value="3"/>
</dbReference>
<dbReference type="PANTHER" id="PTHR24192">
    <property type="entry name" value="ANKYRIN REPEAT DOMAIN 40"/>
    <property type="match status" value="1"/>
</dbReference>
<keyword evidence="8" id="KW-0638">Presynaptic neurotoxin</keyword>
<gene>
    <name evidence="11" type="ORF">JTE90_016664</name>
</gene>
<feature type="repeat" description="ANK" evidence="10">
    <location>
        <begin position="40"/>
        <end position="72"/>
    </location>
</feature>
<dbReference type="GO" id="GO:0044218">
    <property type="term" value="C:other organism cell membrane"/>
    <property type="evidence" value="ECO:0007669"/>
    <property type="project" value="UniProtKB-KW"/>
</dbReference>
<dbReference type="GO" id="GO:0044231">
    <property type="term" value="C:host cell presynaptic membrane"/>
    <property type="evidence" value="ECO:0007669"/>
    <property type="project" value="UniProtKB-KW"/>
</dbReference>
<keyword evidence="6" id="KW-0800">Toxin</keyword>
<dbReference type="Pfam" id="PF12796">
    <property type="entry name" value="Ank_2"/>
    <property type="match status" value="1"/>
</dbReference>
<evidence type="ECO:0000256" key="1">
    <source>
        <dbReference type="ARBA" id="ARBA00004175"/>
    </source>
</evidence>
<keyword evidence="3" id="KW-0268">Exocytosis</keyword>
<dbReference type="GO" id="GO:0006887">
    <property type="term" value="P:exocytosis"/>
    <property type="evidence" value="ECO:0007669"/>
    <property type="project" value="UniProtKB-KW"/>
</dbReference>
<evidence type="ECO:0000256" key="2">
    <source>
        <dbReference type="ARBA" id="ARBA00004613"/>
    </source>
</evidence>
<keyword evidence="5" id="KW-1052">Target cell membrane</keyword>
<comment type="subcellular location">
    <subcellularLocation>
        <location evidence="2">Secreted</location>
    </subcellularLocation>
    <subcellularLocation>
        <location evidence="1">Target cell membrane</location>
    </subcellularLocation>
</comment>
<evidence type="ECO:0000256" key="6">
    <source>
        <dbReference type="ARBA" id="ARBA00022656"/>
    </source>
</evidence>
<dbReference type="Gene3D" id="1.25.40.20">
    <property type="entry name" value="Ankyrin repeat-containing domain"/>
    <property type="match status" value="1"/>
</dbReference>
<keyword evidence="9" id="KW-0472">Membrane</keyword>
<evidence type="ECO:0000256" key="4">
    <source>
        <dbReference type="ARBA" id="ARBA00022525"/>
    </source>
</evidence>
<evidence type="ECO:0000256" key="8">
    <source>
        <dbReference type="ARBA" id="ARBA00023028"/>
    </source>
</evidence>
<keyword evidence="9" id="KW-1053">Target membrane</keyword>
<organism evidence="11 12">
    <name type="scientific">Oedothorax gibbosus</name>
    <dbReference type="NCBI Taxonomy" id="931172"/>
    <lineage>
        <taxon>Eukaryota</taxon>
        <taxon>Metazoa</taxon>
        <taxon>Ecdysozoa</taxon>
        <taxon>Arthropoda</taxon>
        <taxon>Chelicerata</taxon>
        <taxon>Arachnida</taxon>
        <taxon>Araneae</taxon>
        <taxon>Araneomorphae</taxon>
        <taxon>Entelegynae</taxon>
        <taxon>Araneoidea</taxon>
        <taxon>Linyphiidae</taxon>
        <taxon>Erigoninae</taxon>
        <taxon>Oedothorax</taxon>
    </lineage>
</organism>